<comment type="similarity">
    <text evidence="2 4">Belongs to the AB hydrolase superfamily. Lipase family.</text>
</comment>
<evidence type="ECO:0000313" key="7">
    <source>
        <dbReference type="EMBL" id="CAL8102383.1"/>
    </source>
</evidence>
<evidence type="ECO:0000259" key="6">
    <source>
        <dbReference type="Pfam" id="PF00151"/>
    </source>
</evidence>
<dbReference type="PRINTS" id="PR00821">
    <property type="entry name" value="TAGLIPASE"/>
</dbReference>
<keyword evidence="3" id="KW-0964">Secreted</keyword>
<proteinExistence type="inferred from homology"/>
<dbReference type="Pfam" id="PF00151">
    <property type="entry name" value="Lipase"/>
    <property type="match status" value="1"/>
</dbReference>
<dbReference type="InterPro" id="IPR029058">
    <property type="entry name" value="AB_hydrolase_fold"/>
</dbReference>
<keyword evidence="5" id="KW-0472">Membrane</keyword>
<evidence type="ECO:0000256" key="4">
    <source>
        <dbReference type="RuleBase" id="RU004262"/>
    </source>
</evidence>
<dbReference type="PANTHER" id="PTHR11610">
    <property type="entry name" value="LIPASE"/>
    <property type="match status" value="1"/>
</dbReference>
<dbReference type="SUPFAM" id="SSF53474">
    <property type="entry name" value="alpha/beta-Hydrolases"/>
    <property type="match status" value="1"/>
</dbReference>
<protein>
    <recommendedName>
        <fullName evidence="6">Lipase domain-containing protein</fullName>
    </recommendedName>
</protein>
<evidence type="ECO:0000256" key="1">
    <source>
        <dbReference type="ARBA" id="ARBA00004613"/>
    </source>
</evidence>
<dbReference type="Gene3D" id="3.40.50.1820">
    <property type="entry name" value="alpha/beta hydrolase"/>
    <property type="match status" value="1"/>
</dbReference>
<reference evidence="7 8" key="1">
    <citation type="submission" date="2024-08" db="EMBL/GenBank/DDBJ databases">
        <authorList>
            <person name="Cucini C."/>
            <person name="Frati F."/>
        </authorList>
    </citation>
    <scope>NUCLEOTIDE SEQUENCE [LARGE SCALE GENOMIC DNA]</scope>
</reference>
<evidence type="ECO:0000256" key="3">
    <source>
        <dbReference type="ARBA" id="ARBA00022525"/>
    </source>
</evidence>
<feature type="transmembrane region" description="Helical" evidence="5">
    <location>
        <begin position="39"/>
        <end position="58"/>
    </location>
</feature>
<name>A0ABP1QGP7_9HEXA</name>
<keyword evidence="5" id="KW-1133">Transmembrane helix</keyword>
<organism evidence="7 8">
    <name type="scientific">Orchesella dallaii</name>
    <dbReference type="NCBI Taxonomy" id="48710"/>
    <lineage>
        <taxon>Eukaryota</taxon>
        <taxon>Metazoa</taxon>
        <taxon>Ecdysozoa</taxon>
        <taxon>Arthropoda</taxon>
        <taxon>Hexapoda</taxon>
        <taxon>Collembola</taxon>
        <taxon>Entomobryomorpha</taxon>
        <taxon>Entomobryoidea</taxon>
        <taxon>Orchesellidae</taxon>
        <taxon>Orchesellinae</taxon>
        <taxon>Orchesella</taxon>
    </lineage>
</organism>
<comment type="caution">
    <text evidence="7">The sequence shown here is derived from an EMBL/GenBank/DDBJ whole genome shotgun (WGS) entry which is preliminary data.</text>
</comment>
<evidence type="ECO:0000256" key="2">
    <source>
        <dbReference type="ARBA" id="ARBA00010701"/>
    </source>
</evidence>
<accession>A0ABP1QGP7</accession>
<keyword evidence="5" id="KW-0812">Transmembrane</keyword>
<dbReference type="InterPro" id="IPR013818">
    <property type="entry name" value="Lipase"/>
</dbReference>
<feature type="domain" description="Lipase" evidence="6">
    <location>
        <begin position="66"/>
        <end position="413"/>
    </location>
</feature>
<dbReference type="InterPro" id="IPR000734">
    <property type="entry name" value="TAG_lipase"/>
</dbReference>
<comment type="subcellular location">
    <subcellularLocation>
        <location evidence="1">Secreted</location>
    </subcellularLocation>
</comment>
<evidence type="ECO:0000313" key="8">
    <source>
        <dbReference type="Proteomes" id="UP001642540"/>
    </source>
</evidence>
<keyword evidence="8" id="KW-1185">Reference proteome</keyword>
<sequence length="572" mass="65949">MAFRKCVTNRVNNNSSVHYIPKRDEHTHQVRLSFHWKRILKFVFYVSVLITFAVYMASQSYQTSEKVCYKRVGCFFVSGPWLARPNVLNFYPQSPAFINTTFIATSRKNWNGQLAKARHSSNYYNGFRSFLWGNEDDVIFLIHGFTDDSSTWMLTLKDAYLNLRDTTVILVDWSRGASGYYPQIVANTRVVAREISLFIRYVKTLWITPKRIHLVGHSLGAHIASYVGKSIGNVYQITALDPAFPLFEGFPSPIRLHKEDAKHVLIFHSNIGPWGLGMKNPVGSVSIYLNNGRDQKGCTPMTSILNEPLKLDTGLEYGLMNLKDVIVCSHRRAYEILEDILKSLANSTQSKFLAYSVVEMESESKKVNYSFCLRNIDSCWELQENTATFFQLPEHFSSTNSVFFMPTTDKSPFCARLAFLEIEVCNLQITTVDLLQISYNAFGEEVVIYSGQIYKNLKIEYWIEFSCDSLVQQDKLNLELSLTVLSRLPGSIEEIKKIFQSRSSRNTWDRVICFSELHLSHSINDKEILVRSVPKKEIPMMMFYDMCHVIPFQTIETNKQTNYFFDKLKGLF</sequence>
<evidence type="ECO:0000256" key="5">
    <source>
        <dbReference type="SAM" id="Phobius"/>
    </source>
</evidence>
<dbReference type="EMBL" id="CAXLJM020000033">
    <property type="protein sequence ID" value="CAL8102383.1"/>
    <property type="molecule type" value="Genomic_DNA"/>
</dbReference>
<gene>
    <name evidence="7" type="ORF">ODALV1_LOCUS11133</name>
</gene>
<dbReference type="Proteomes" id="UP001642540">
    <property type="component" value="Unassembled WGS sequence"/>
</dbReference>